<protein>
    <submittedName>
        <fullName evidence="2">IS200/IS605 family transposase</fullName>
    </submittedName>
</protein>
<dbReference type="SUPFAM" id="SSF143422">
    <property type="entry name" value="Transposase IS200-like"/>
    <property type="match status" value="1"/>
</dbReference>
<dbReference type="EMBL" id="OY726395">
    <property type="protein sequence ID" value="CAJ1579754.1"/>
    <property type="molecule type" value="Genomic_DNA"/>
</dbReference>
<dbReference type="SMART" id="SM01321">
    <property type="entry name" value="Y1_Tnp"/>
    <property type="match status" value="1"/>
</dbReference>
<dbReference type="PANTHER" id="PTHR33360">
    <property type="entry name" value="TRANSPOSASE FOR INSERTION SEQUENCE ELEMENT IS200"/>
    <property type="match status" value="1"/>
</dbReference>
<dbReference type="Gene3D" id="3.30.70.1290">
    <property type="entry name" value="Transposase IS200-like"/>
    <property type="match status" value="1"/>
</dbReference>
<feature type="domain" description="Transposase IS200-like" evidence="1">
    <location>
        <begin position="14"/>
        <end position="134"/>
    </location>
</feature>
<dbReference type="RefSeq" id="WP_316514251.1">
    <property type="nucleotide sequence ID" value="NZ_OY726395.1"/>
</dbReference>
<sequence>MVEDADVRKGRHAVWDLHVHLVFVTKYRRRVFAAEHLEALQEVMSSVCADFGCELEEFNGEDNHVHLLVGFPATVELSKLVNSLKGVSSRKLRQQYKDHLQQFLWGGHLWSRSYYAGTTGGAGIETVRRYIEQQNRPNPA</sequence>
<keyword evidence="3" id="KW-1185">Reference proteome</keyword>
<dbReference type="Pfam" id="PF01797">
    <property type="entry name" value="Y1_Tnp"/>
    <property type="match status" value="1"/>
</dbReference>
<evidence type="ECO:0000259" key="1">
    <source>
        <dbReference type="SMART" id="SM01321"/>
    </source>
</evidence>
<dbReference type="InterPro" id="IPR036515">
    <property type="entry name" value="Transposase_17_sf"/>
</dbReference>
<dbReference type="NCBIfam" id="NF033573">
    <property type="entry name" value="transpos_IS200"/>
    <property type="match status" value="1"/>
</dbReference>
<name>A0ABN9NYT7_9MYCO</name>
<evidence type="ECO:0000313" key="2">
    <source>
        <dbReference type="EMBL" id="CAJ1579754.1"/>
    </source>
</evidence>
<dbReference type="Proteomes" id="UP001190466">
    <property type="component" value="Chromosome"/>
</dbReference>
<reference evidence="2 3" key="1">
    <citation type="submission" date="2023-08" db="EMBL/GenBank/DDBJ databases">
        <authorList>
            <person name="Folkvardsen B D."/>
            <person name="Norman A."/>
        </authorList>
    </citation>
    <scope>NUCLEOTIDE SEQUENCE [LARGE SCALE GENOMIC DNA]</scope>
    <source>
        <strain evidence="2 3">Mu0050</strain>
    </source>
</reference>
<accession>A0ABN9NYT7</accession>
<evidence type="ECO:0000313" key="3">
    <source>
        <dbReference type="Proteomes" id="UP001190466"/>
    </source>
</evidence>
<dbReference type="PANTHER" id="PTHR33360:SF2">
    <property type="entry name" value="TRANSPOSASE FOR INSERTION SEQUENCE ELEMENT IS200"/>
    <property type="match status" value="1"/>
</dbReference>
<organism evidence="2 3">
    <name type="scientific">[Mycobacterium] wendilense</name>
    <dbReference type="NCBI Taxonomy" id="3064284"/>
    <lineage>
        <taxon>Bacteria</taxon>
        <taxon>Bacillati</taxon>
        <taxon>Actinomycetota</taxon>
        <taxon>Actinomycetes</taxon>
        <taxon>Mycobacteriales</taxon>
        <taxon>Mycobacteriaceae</taxon>
        <taxon>Mycolicibacter</taxon>
    </lineage>
</organism>
<gene>
    <name evidence="2" type="primary">tnpA</name>
    <name evidence="2" type="ORF">MU0050_000671</name>
</gene>
<proteinExistence type="predicted"/>
<dbReference type="InterPro" id="IPR002686">
    <property type="entry name" value="Transposase_17"/>
</dbReference>